<reference evidence="1" key="1">
    <citation type="submission" date="2020-05" db="EMBL/GenBank/DDBJ databases">
        <authorList>
            <person name="Chiriac C."/>
            <person name="Salcher M."/>
            <person name="Ghai R."/>
            <person name="Kavagutti S V."/>
        </authorList>
    </citation>
    <scope>NUCLEOTIDE SEQUENCE</scope>
</reference>
<name>A0A6J5TAH6_9CAUD</name>
<dbReference type="InterPro" id="IPR011604">
    <property type="entry name" value="PDDEXK-like_dom_sf"/>
</dbReference>
<accession>A0A6J5TAH6</accession>
<dbReference type="InterPro" id="IPR021229">
    <property type="entry name" value="DUF2800"/>
</dbReference>
<proteinExistence type="predicted"/>
<dbReference type="EMBL" id="LR797825">
    <property type="protein sequence ID" value="CAB4241986.1"/>
    <property type="molecule type" value="Genomic_DNA"/>
</dbReference>
<organism evidence="1">
    <name type="scientific">uncultured Caudovirales phage</name>
    <dbReference type="NCBI Taxonomy" id="2100421"/>
    <lineage>
        <taxon>Viruses</taxon>
        <taxon>Duplodnaviria</taxon>
        <taxon>Heunggongvirae</taxon>
        <taxon>Uroviricota</taxon>
        <taxon>Caudoviricetes</taxon>
        <taxon>Peduoviridae</taxon>
        <taxon>Maltschvirus</taxon>
        <taxon>Maltschvirus maltsch</taxon>
    </lineage>
</organism>
<gene>
    <name evidence="1" type="ORF">UFOVP86_3</name>
</gene>
<dbReference type="Gene3D" id="3.90.320.10">
    <property type="match status" value="1"/>
</dbReference>
<evidence type="ECO:0000313" key="1">
    <source>
        <dbReference type="EMBL" id="CAB4241986.1"/>
    </source>
</evidence>
<sequence length="376" mass="40674">MAQHSNIVGGSTAKRVINCPGSVALVAQMPPKPSSVYADTGTLLHNVIADVLDGKATAQDFLGAVHADVTLDQDLIDRKLMPALAALNEIDPDRQMEYETEVVVGFGDLLPGVFGSSDIVGRIGDTAYIVDWKFGDGVAVDVEENPQLMFYAAAAMRTPAAQWAFEGATKVELVIVQPPYVKRWETTPRRIQLFEKELMQAVKVAQRPDAPLAQGEWCRWCAAKAICPIMTGAADRAMVAALKSVDVANVSDYLKMADQLEGWIKEVRALAMQTLEAGLPVPGYKLVPKRAMRQWVDENKALAAMRDMGLDAKELTELTILSPAKAEKVLKKYKLALPDDHVVSVSSGNTLASEDDPRPAVLQIGVQLSAALGKLV</sequence>
<protein>
    <submittedName>
        <fullName evidence="1">Uncharacterized protein</fullName>
    </submittedName>
</protein>
<dbReference type="Pfam" id="PF10926">
    <property type="entry name" value="DUF2800"/>
    <property type="match status" value="1"/>
</dbReference>